<dbReference type="EMBL" id="JBBPBN010000091">
    <property type="protein sequence ID" value="KAK8980901.1"/>
    <property type="molecule type" value="Genomic_DNA"/>
</dbReference>
<protein>
    <recommendedName>
        <fullName evidence="1">RPW8 domain-containing protein</fullName>
    </recommendedName>
</protein>
<gene>
    <name evidence="2" type="ORF">V6N11_048031</name>
</gene>
<keyword evidence="3" id="KW-1185">Reference proteome</keyword>
<proteinExistence type="predicted"/>
<dbReference type="Pfam" id="PF05659">
    <property type="entry name" value="RPW8"/>
    <property type="match status" value="1"/>
</dbReference>
<name>A0ABR2NXM9_9ROSI</name>
<dbReference type="PROSITE" id="PS51153">
    <property type="entry name" value="RPW8"/>
    <property type="match status" value="1"/>
</dbReference>
<evidence type="ECO:0000313" key="2">
    <source>
        <dbReference type="EMBL" id="KAK8980901.1"/>
    </source>
</evidence>
<dbReference type="Proteomes" id="UP001396334">
    <property type="component" value="Unassembled WGS sequence"/>
</dbReference>
<accession>A0ABR2NXM9</accession>
<organism evidence="2 3">
    <name type="scientific">Hibiscus sabdariffa</name>
    <name type="common">roselle</name>
    <dbReference type="NCBI Taxonomy" id="183260"/>
    <lineage>
        <taxon>Eukaryota</taxon>
        <taxon>Viridiplantae</taxon>
        <taxon>Streptophyta</taxon>
        <taxon>Embryophyta</taxon>
        <taxon>Tracheophyta</taxon>
        <taxon>Spermatophyta</taxon>
        <taxon>Magnoliopsida</taxon>
        <taxon>eudicotyledons</taxon>
        <taxon>Gunneridae</taxon>
        <taxon>Pentapetalae</taxon>
        <taxon>rosids</taxon>
        <taxon>malvids</taxon>
        <taxon>Malvales</taxon>
        <taxon>Malvaceae</taxon>
        <taxon>Malvoideae</taxon>
        <taxon>Hibiscus</taxon>
    </lineage>
</organism>
<evidence type="ECO:0000259" key="1">
    <source>
        <dbReference type="PROSITE" id="PS51153"/>
    </source>
</evidence>
<dbReference type="InterPro" id="IPR008808">
    <property type="entry name" value="Powdery_mildew-R_dom"/>
</dbReference>
<sequence length="88" mass="9487">MAADLAGGAAVAAVFGELLSRVVEADRTVAMFGDTWKELASTLSSIEPVIKQIESFNKVFDNEQETKQLVEIIGKGQKLVGKCCKIRS</sequence>
<evidence type="ECO:0000313" key="3">
    <source>
        <dbReference type="Proteomes" id="UP001396334"/>
    </source>
</evidence>
<comment type="caution">
    <text evidence="2">The sequence shown here is derived from an EMBL/GenBank/DDBJ whole genome shotgun (WGS) entry which is preliminary data.</text>
</comment>
<feature type="domain" description="RPW8" evidence="1">
    <location>
        <begin position="1"/>
        <end position="88"/>
    </location>
</feature>
<reference evidence="2 3" key="1">
    <citation type="journal article" date="2024" name="G3 (Bethesda)">
        <title>Genome assembly of Hibiscus sabdariffa L. provides insights into metabolisms of medicinal natural products.</title>
        <authorList>
            <person name="Kim T."/>
        </authorList>
    </citation>
    <scope>NUCLEOTIDE SEQUENCE [LARGE SCALE GENOMIC DNA]</scope>
    <source>
        <strain evidence="2">TK-2024</strain>
        <tissue evidence="2">Old leaves</tissue>
    </source>
</reference>